<evidence type="ECO:0000259" key="3">
    <source>
        <dbReference type="Pfam" id="PF00171"/>
    </source>
</evidence>
<dbReference type="Pfam" id="PF00171">
    <property type="entry name" value="Aldedh"/>
    <property type="match status" value="1"/>
</dbReference>
<dbReference type="RefSeq" id="WP_423191207.1">
    <property type="nucleotide sequence ID" value="NZ_SHKO01000002.1"/>
</dbReference>
<dbReference type="FunFam" id="3.40.605.10:FF:000007">
    <property type="entry name" value="NAD/NADP-dependent betaine aldehyde dehydrogenase"/>
    <property type="match status" value="1"/>
</dbReference>
<evidence type="ECO:0000256" key="1">
    <source>
        <dbReference type="ARBA" id="ARBA00009986"/>
    </source>
</evidence>
<protein>
    <submittedName>
        <fullName evidence="4">Aldehyde dehydrogenase (NAD+)</fullName>
    </submittedName>
</protein>
<comment type="caution">
    <text evidence="4">The sequence shown here is derived from an EMBL/GenBank/DDBJ whole genome shotgun (WGS) entry which is preliminary data.</text>
</comment>
<name>A0A4Q7VEP6_9BURK</name>
<accession>A0A4Q7VEP6</accession>
<dbReference type="CDD" id="cd07138">
    <property type="entry name" value="ALDH_CddD_SSP0762"/>
    <property type="match status" value="1"/>
</dbReference>
<dbReference type="InterPro" id="IPR016161">
    <property type="entry name" value="Ald_DH/histidinol_DH"/>
</dbReference>
<sequence length="475" mass="50836">MIVHDKFYIDGHWVAPHGTETYTVINPSTEMACATIAMGDATDVDRAVEAAKRALPAFMATSKAQRLDLLRSILAAYRNHYEEFAQLMSLEMGTPITFAREAQAMRGVVHLTEAISVLEKFDFEWSEGATRMRLEPIGVCGLITPWNWPVNQIVVKLAPAIAAGCTTVLKPSEYSPLSSMLFARIMDEAGAPAGVFNLILGDGQNAGARLAEHPDVAMVSFTGSTSAGIEVARCAAPTVKRVAQELGGKSANILLADVDLEQAVTKGVAGCFTNAGQSCSIPTRMLVPRSLMARAADMAAKAASEYIVGPADDPKSSLGPVVNKRQFESIQGFISGAIEEGATLVAGGPGRAAPYDKGYYIRPTVFSDVTPDMRVAREEIFGPVLVMIAYDSIDHAVEIANGTQYGLAGYVQGKDLGRVHDVARRLQAGTIHLNYPAADFSAAFGGYKQSGNGREWGKAGLMEYLELKSMVGFHH</sequence>
<gene>
    <name evidence="4" type="ORF">EV681_2920</name>
</gene>
<evidence type="ECO:0000313" key="4">
    <source>
        <dbReference type="EMBL" id="RZT94500.1"/>
    </source>
</evidence>
<feature type="domain" description="Aldehyde dehydrogenase" evidence="3">
    <location>
        <begin position="13"/>
        <end position="469"/>
    </location>
</feature>
<dbReference type="InterPro" id="IPR016162">
    <property type="entry name" value="Ald_DH_N"/>
</dbReference>
<reference evidence="4 5" key="1">
    <citation type="submission" date="2019-02" db="EMBL/GenBank/DDBJ databases">
        <title>Genomic Encyclopedia of Type Strains, Phase IV (KMG-IV): sequencing the most valuable type-strain genomes for metagenomic binning, comparative biology and taxonomic classification.</title>
        <authorList>
            <person name="Goeker M."/>
        </authorList>
    </citation>
    <scope>NUCLEOTIDE SEQUENCE [LARGE SCALE GENOMIC DNA]</scope>
    <source>
        <strain evidence="4 5">DSM 23814</strain>
    </source>
</reference>
<dbReference type="Gene3D" id="3.40.309.10">
    <property type="entry name" value="Aldehyde Dehydrogenase, Chain A, domain 2"/>
    <property type="match status" value="1"/>
</dbReference>
<organism evidence="4 5">
    <name type="scientific">Advenella incenata</name>
    <dbReference type="NCBI Taxonomy" id="267800"/>
    <lineage>
        <taxon>Bacteria</taxon>
        <taxon>Pseudomonadati</taxon>
        <taxon>Pseudomonadota</taxon>
        <taxon>Betaproteobacteria</taxon>
        <taxon>Burkholderiales</taxon>
        <taxon>Alcaligenaceae</taxon>
    </lineage>
</organism>
<dbReference type="SUPFAM" id="SSF53720">
    <property type="entry name" value="ALDH-like"/>
    <property type="match status" value="1"/>
</dbReference>
<evidence type="ECO:0000313" key="5">
    <source>
        <dbReference type="Proteomes" id="UP000293398"/>
    </source>
</evidence>
<dbReference type="Proteomes" id="UP000293398">
    <property type="component" value="Unassembled WGS sequence"/>
</dbReference>
<dbReference type="PANTHER" id="PTHR42804">
    <property type="entry name" value="ALDEHYDE DEHYDROGENASE"/>
    <property type="match status" value="1"/>
</dbReference>
<evidence type="ECO:0000256" key="2">
    <source>
        <dbReference type="ARBA" id="ARBA00023002"/>
    </source>
</evidence>
<dbReference type="InterPro" id="IPR016163">
    <property type="entry name" value="Ald_DH_C"/>
</dbReference>
<proteinExistence type="inferred from homology"/>
<dbReference type="AlphaFoldDB" id="A0A4Q7VEP6"/>
<keyword evidence="2" id="KW-0560">Oxidoreductase</keyword>
<keyword evidence="5" id="KW-1185">Reference proteome</keyword>
<dbReference type="InterPro" id="IPR015590">
    <property type="entry name" value="Aldehyde_DH_dom"/>
</dbReference>
<dbReference type="GO" id="GO:0016620">
    <property type="term" value="F:oxidoreductase activity, acting on the aldehyde or oxo group of donors, NAD or NADP as acceptor"/>
    <property type="evidence" value="ECO:0007669"/>
    <property type="project" value="InterPro"/>
</dbReference>
<dbReference type="EMBL" id="SHKO01000002">
    <property type="protein sequence ID" value="RZT94500.1"/>
    <property type="molecule type" value="Genomic_DNA"/>
</dbReference>
<dbReference type="PANTHER" id="PTHR42804:SF1">
    <property type="entry name" value="ALDEHYDE DEHYDROGENASE-RELATED"/>
    <property type="match status" value="1"/>
</dbReference>
<dbReference type="Gene3D" id="3.40.605.10">
    <property type="entry name" value="Aldehyde Dehydrogenase, Chain A, domain 1"/>
    <property type="match status" value="1"/>
</dbReference>
<comment type="similarity">
    <text evidence="1">Belongs to the aldehyde dehydrogenase family.</text>
</comment>